<dbReference type="STRING" id="1121420.SAMN02746098_00239"/>
<dbReference type="Pfam" id="PF05685">
    <property type="entry name" value="Uma2"/>
    <property type="match status" value="1"/>
</dbReference>
<keyword evidence="3" id="KW-1185">Reference proteome</keyword>
<keyword evidence="2" id="KW-0540">Nuclease</keyword>
<dbReference type="InterPro" id="IPR012296">
    <property type="entry name" value="Nuclease_put_TT1808"/>
</dbReference>
<protein>
    <submittedName>
        <fullName evidence="2">Putative restriction endonuclease</fullName>
    </submittedName>
</protein>
<dbReference type="RefSeq" id="WP_073027221.1">
    <property type="nucleotide sequence ID" value="NZ_FQXJ01000003.1"/>
</dbReference>
<evidence type="ECO:0000313" key="3">
    <source>
        <dbReference type="Proteomes" id="UP000183954"/>
    </source>
</evidence>
<dbReference type="InterPro" id="IPR008538">
    <property type="entry name" value="Uma2"/>
</dbReference>
<dbReference type="EMBL" id="FQXJ01000003">
    <property type="protein sequence ID" value="SHH12700.1"/>
    <property type="molecule type" value="Genomic_DNA"/>
</dbReference>
<feature type="domain" description="Putative restriction endonuclease" evidence="1">
    <location>
        <begin position="3"/>
        <end position="107"/>
    </location>
</feature>
<dbReference type="Gene3D" id="3.90.1570.10">
    <property type="entry name" value="tt1808, chain A"/>
    <property type="match status" value="1"/>
</dbReference>
<keyword evidence="2" id="KW-0378">Hydrolase</keyword>
<dbReference type="InterPro" id="IPR011335">
    <property type="entry name" value="Restrct_endonuc-II-like"/>
</dbReference>
<sequence>MWFSEINYVYPDLAVVGDRAKTHVEGCIGVPELIIEVIDPSTAQKDRKHKYNRYEQVGANEYWLVDHNEELVTAFTLQETNRYGRPDVYTDTDIVSISTIPDIVIDLNTLLITKTSPHNSKSSDPVKREELYWLA</sequence>
<proteinExistence type="predicted"/>
<evidence type="ECO:0000313" key="2">
    <source>
        <dbReference type="EMBL" id="SHH12700.1"/>
    </source>
</evidence>
<dbReference type="PANTHER" id="PTHR35400">
    <property type="entry name" value="SLR1083 PROTEIN"/>
    <property type="match status" value="1"/>
</dbReference>
<name>A0A1M5QFS4_9FIRM</name>
<reference evidence="3" key="1">
    <citation type="submission" date="2016-11" db="EMBL/GenBank/DDBJ databases">
        <authorList>
            <person name="Varghese N."/>
            <person name="Submissions S."/>
        </authorList>
    </citation>
    <scope>NUCLEOTIDE SEQUENCE [LARGE SCALE GENOMIC DNA]</scope>
    <source>
        <strain evidence="3">DSM 15449</strain>
    </source>
</reference>
<dbReference type="GO" id="GO:0004519">
    <property type="term" value="F:endonuclease activity"/>
    <property type="evidence" value="ECO:0007669"/>
    <property type="project" value="UniProtKB-KW"/>
</dbReference>
<dbReference type="OrthoDB" id="9798254at2"/>
<accession>A0A1M5QFS4</accession>
<evidence type="ECO:0000259" key="1">
    <source>
        <dbReference type="Pfam" id="PF05685"/>
    </source>
</evidence>
<dbReference type="CDD" id="cd06260">
    <property type="entry name" value="DUF820-like"/>
    <property type="match status" value="1"/>
</dbReference>
<dbReference type="PANTHER" id="PTHR35400:SF3">
    <property type="entry name" value="SLL1072 PROTEIN"/>
    <property type="match status" value="1"/>
</dbReference>
<dbReference type="AlphaFoldDB" id="A0A1M5QFS4"/>
<dbReference type="Proteomes" id="UP000183954">
    <property type="component" value="Unassembled WGS sequence"/>
</dbReference>
<gene>
    <name evidence="2" type="ORF">SAMN02746098_00239</name>
</gene>
<dbReference type="SUPFAM" id="SSF52980">
    <property type="entry name" value="Restriction endonuclease-like"/>
    <property type="match status" value="1"/>
</dbReference>
<keyword evidence="2" id="KW-0255">Endonuclease</keyword>
<organism evidence="2 3">
    <name type="scientific">Desulfosporosinus lacus DSM 15449</name>
    <dbReference type="NCBI Taxonomy" id="1121420"/>
    <lineage>
        <taxon>Bacteria</taxon>
        <taxon>Bacillati</taxon>
        <taxon>Bacillota</taxon>
        <taxon>Clostridia</taxon>
        <taxon>Eubacteriales</taxon>
        <taxon>Desulfitobacteriaceae</taxon>
        <taxon>Desulfosporosinus</taxon>
    </lineage>
</organism>